<evidence type="ECO:0000313" key="10">
    <source>
        <dbReference type="Proteomes" id="UP000241769"/>
    </source>
</evidence>
<feature type="domain" description="Major facilitator superfamily (MFS) profile" evidence="7">
    <location>
        <begin position="16"/>
        <end position="450"/>
    </location>
</feature>
<feature type="transmembrane region" description="Helical" evidence="6">
    <location>
        <begin position="318"/>
        <end position="337"/>
    </location>
</feature>
<evidence type="ECO:0000256" key="6">
    <source>
        <dbReference type="SAM" id="Phobius"/>
    </source>
</evidence>
<evidence type="ECO:0000256" key="5">
    <source>
        <dbReference type="ARBA" id="ARBA00023136"/>
    </source>
</evidence>
<dbReference type="PROSITE" id="PS50850">
    <property type="entry name" value="MFS"/>
    <property type="match status" value="1"/>
</dbReference>
<name>A0A2P6MSM7_9EUKA</name>
<dbReference type="OrthoDB" id="4142200at2759"/>
<proteinExistence type="predicted"/>
<keyword evidence="4 6" id="KW-1133">Transmembrane helix</keyword>
<dbReference type="Proteomes" id="UP000241769">
    <property type="component" value="Unassembled WGS sequence"/>
</dbReference>
<dbReference type="PRINTS" id="PR00171">
    <property type="entry name" value="SUGRTRNSPORT"/>
</dbReference>
<feature type="transmembrane region" description="Helical" evidence="6">
    <location>
        <begin position="181"/>
        <end position="204"/>
    </location>
</feature>
<dbReference type="EMBL" id="MDYQ01000405">
    <property type="protein sequence ID" value="PRP75228.1"/>
    <property type="molecule type" value="Genomic_DNA"/>
</dbReference>
<evidence type="ECO:0000256" key="2">
    <source>
        <dbReference type="ARBA" id="ARBA00022448"/>
    </source>
</evidence>
<gene>
    <name evidence="9" type="ORF">PROFUN_15863</name>
    <name evidence="8" type="ORF">PROFUN_16151</name>
</gene>
<dbReference type="Pfam" id="PF00083">
    <property type="entry name" value="Sugar_tr"/>
    <property type="match status" value="1"/>
</dbReference>
<accession>A0A2P6MSM7</accession>
<dbReference type="InterPro" id="IPR005828">
    <property type="entry name" value="MFS_sugar_transport-like"/>
</dbReference>
<dbReference type="GO" id="GO:0016020">
    <property type="term" value="C:membrane"/>
    <property type="evidence" value="ECO:0007669"/>
    <property type="project" value="UniProtKB-SubCell"/>
</dbReference>
<comment type="subcellular location">
    <subcellularLocation>
        <location evidence="1">Membrane</location>
        <topology evidence="1">Multi-pass membrane protein</topology>
    </subcellularLocation>
</comment>
<dbReference type="InterPro" id="IPR020846">
    <property type="entry name" value="MFS_dom"/>
</dbReference>
<dbReference type="PANTHER" id="PTHR23503:SF8">
    <property type="entry name" value="FACILITATED GLUCOSE TRANSPORTER PROTEIN 1"/>
    <property type="match status" value="1"/>
</dbReference>
<comment type="caution">
    <text evidence="8">The sequence shown here is derived from an EMBL/GenBank/DDBJ whole genome shotgun (WGS) entry which is preliminary data.</text>
</comment>
<dbReference type="InterPro" id="IPR036259">
    <property type="entry name" value="MFS_trans_sf"/>
</dbReference>
<feature type="transmembrane region" description="Helical" evidence="6">
    <location>
        <begin position="12"/>
        <end position="30"/>
    </location>
</feature>
<keyword evidence="10" id="KW-1185">Reference proteome</keyword>
<evidence type="ECO:0000313" key="9">
    <source>
        <dbReference type="EMBL" id="PRP75228.1"/>
    </source>
</evidence>
<dbReference type="EMBL" id="MDYQ01000446">
    <property type="protein sequence ID" value="PRP74705.1"/>
    <property type="molecule type" value="Genomic_DNA"/>
</dbReference>
<keyword evidence="5 6" id="KW-0472">Membrane</keyword>
<evidence type="ECO:0000256" key="4">
    <source>
        <dbReference type="ARBA" id="ARBA00022989"/>
    </source>
</evidence>
<dbReference type="STRING" id="1890364.A0A2P6MSM7"/>
<dbReference type="InterPro" id="IPR003663">
    <property type="entry name" value="Sugar/inositol_transpt"/>
</dbReference>
<dbReference type="PANTHER" id="PTHR23503">
    <property type="entry name" value="SOLUTE CARRIER FAMILY 2"/>
    <property type="match status" value="1"/>
</dbReference>
<dbReference type="PROSITE" id="PS00216">
    <property type="entry name" value="SUGAR_TRANSPORT_1"/>
    <property type="match status" value="1"/>
</dbReference>
<reference evidence="8 10" key="1">
    <citation type="journal article" date="2018" name="Genome Biol. Evol.">
        <title>Multiple Roots of Fruiting Body Formation in Amoebozoa.</title>
        <authorList>
            <person name="Hillmann F."/>
            <person name="Forbes G."/>
            <person name="Novohradska S."/>
            <person name="Ferling I."/>
            <person name="Riege K."/>
            <person name="Groth M."/>
            <person name="Westermann M."/>
            <person name="Marz M."/>
            <person name="Spaller T."/>
            <person name="Winckler T."/>
            <person name="Schaap P."/>
            <person name="Glockner G."/>
        </authorList>
    </citation>
    <scope>NUCLEOTIDE SEQUENCE [LARGE SCALE GENOMIC DNA]</scope>
    <source>
        <strain evidence="8 10">Jena</strain>
    </source>
</reference>
<feature type="transmembrane region" description="Helical" evidence="6">
    <location>
        <begin position="121"/>
        <end position="142"/>
    </location>
</feature>
<dbReference type="SUPFAM" id="SSF103473">
    <property type="entry name" value="MFS general substrate transporter"/>
    <property type="match status" value="1"/>
</dbReference>
<keyword evidence="2" id="KW-0813">Transport</keyword>
<sequence length="471" mass="51253">MKDSRDTDLTTYLVFCCVTAALPSFLLGYSTGVPNIPQDVVQHCSDGADPNTTPFPECLPMSDLLWGLANGLFSAGGLIGSLMAGPLSARFGRKSCILYNNVFLLAGSAAVGLAITPLQLILGRFTLGVGCGLATVVQSIYIGEVATTKRRAALGSLTEFGIVFGVLIAVIVTLFSSDAPYWRISFSGGGVLSLFCFFGMLFAVETPQYLLMKGHHSQAKQCLQYLRKGYDVSTDSLKQRVLTIVDLKRDDLTEKTHLLSNNSNALKSITAIGLLRDSQLRPLVFIAAFTLSAQILCGITALEVYSASIIRRYFSNGTAEYITCALAATNVLMGLLMAPVIDKFGRRRLLLISQTGVILSCVALVFILFVIFFAIGLGPIPWLIVSEMFPTNALDSATAIVIGANWLSNFGTEWVFPIVNSKLEDYTFVVFTGIGLLQLTVFYLLVPETKPQLVYKNNQTHFEHIQERDVQ</sequence>
<evidence type="ECO:0000256" key="3">
    <source>
        <dbReference type="ARBA" id="ARBA00022692"/>
    </source>
</evidence>
<dbReference type="GO" id="GO:0015149">
    <property type="term" value="F:hexose transmembrane transporter activity"/>
    <property type="evidence" value="ECO:0007669"/>
    <property type="project" value="TreeGrafter"/>
</dbReference>
<evidence type="ECO:0000313" key="8">
    <source>
        <dbReference type="EMBL" id="PRP74705.1"/>
    </source>
</evidence>
<keyword evidence="3 6" id="KW-0812">Transmembrane</keyword>
<dbReference type="InterPro" id="IPR005829">
    <property type="entry name" value="Sugar_transporter_CS"/>
</dbReference>
<feature type="transmembrane region" description="Helical" evidence="6">
    <location>
        <begin position="154"/>
        <end position="175"/>
    </location>
</feature>
<dbReference type="Gene3D" id="1.20.1250.20">
    <property type="entry name" value="MFS general substrate transporter like domains"/>
    <property type="match status" value="1"/>
</dbReference>
<dbReference type="AlphaFoldDB" id="A0A2P6MSM7"/>
<feature type="transmembrane region" description="Helical" evidence="6">
    <location>
        <begin position="426"/>
        <end position="446"/>
    </location>
</feature>
<dbReference type="InParanoid" id="A0A2P6MSM7"/>
<organism evidence="8 10">
    <name type="scientific">Planoprotostelium fungivorum</name>
    <dbReference type="NCBI Taxonomy" id="1890364"/>
    <lineage>
        <taxon>Eukaryota</taxon>
        <taxon>Amoebozoa</taxon>
        <taxon>Evosea</taxon>
        <taxon>Variosea</taxon>
        <taxon>Cavosteliida</taxon>
        <taxon>Cavosteliaceae</taxon>
        <taxon>Planoprotostelium</taxon>
    </lineage>
</organism>
<feature type="transmembrane region" description="Helical" evidence="6">
    <location>
        <begin position="64"/>
        <end position="85"/>
    </location>
</feature>
<evidence type="ECO:0000256" key="1">
    <source>
        <dbReference type="ARBA" id="ARBA00004141"/>
    </source>
</evidence>
<feature type="transmembrane region" description="Helical" evidence="6">
    <location>
        <begin position="97"/>
        <end position="115"/>
    </location>
</feature>
<feature type="transmembrane region" description="Helical" evidence="6">
    <location>
        <begin position="283"/>
        <end position="306"/>
    </location>
</feature>
<protein>
    <recommendedName>
        <fullName evidence="7">Major facilitator superfamily (MFS) profile domain-containing protein</fullName>
    </recommendedName>
</protein>
<evidence type="ECO:0000259" key="7">
    <source>
        <dbReference type="PROSITE" id="PS50850"/>
    </source>
</evidence>
<feature type="transmembrane region" description="Helical" evidence="6">
    <location>
        <begin position="349"/>
        <end position="375"/>
    </location>
</feature>
<dbReference type="InterPro" id="IPR045263">
    <property type="entry name" value="GLUT"/>
</dbReference>